<proteinExistence type="inferred from homology"/>
<dbReference type="Gene3D" id="1.10.10.760">
    <property type="entry name" value="E-set domains of sugar-utilizing enzymes"/>
    <property type="match status" value="1"/>
</dbReference>
<organism evidence="13 14">
    <name type="scientific">Rhizobium mesoamericanum STM3625</name>
    <dbReference type="NCBI Taxonomy" id="1211777"/>
    <lineage>
        <taxon>Bacteria</taxon>
        <taxon>Pseudomonadati</taxon>
        <taxon>Pseudomonadota</taxon>
        <taxon>Alphaproteobacteria</taxon>
        <taxon>Hyphomicrobiales</taxon>
        <taxon>Rhizobiaceae</taxon>
        <taxon>Rhizobium/Agrobacterium group</taxon>
        <taxon>Rhizobium</taxon>
    </lineage>
</organism>
<comment type="subcellular location">
    <subcellularLocation>
        <location evidence="1">Cytoplasm</location>
    </subcellularLocation>
</comment>
<dbReference type="SUPFAM" id="SSF81296">
    <property type="entry name" value="E set domains"/>
    <property type="match status" value="1"/>
</dbReference>
<dbReference type="STRING" id="1211777.BN77_p10125"/>
<dbReference type="GO" id="GO:0033942">
    <property type="term" value="F:4-alpha-D-(1-&gt;4)-alpha-D-glucanotrehalose trehalohydrolase activity"/>
    <property type="evidence" value="ECO:0007669"/>
    <property type="project" value="UniProtKB-EC"/>
</dbReference>
<evidence type="ECO:0000256" key="10">
    <source>
        <dbReference type="ARBA" id="ARBA00034013"/>
    </source>
</evidence>
<dbReference type="Pfam" id="PF02922">
    <property type="entry name" value="CBM_48"/>
    <property type="match status" value="1"/>
</dbReference>
<protein>
    <recommendedName>
        <fullName evidence="5 11">Malto-oligosyltrehalose trehalohydrolase</fullName>
        <ecNumber evidence="4 11">3.2.1.141</ecNumber>
    </recommendedName>
</protein>
<dbReference type="GO" id="GO:0005992">
    <property type="term" value="P:trehalose biosynthetic process"/>
    <property type="evidence" value="ECO:0007669"/>
    <property type="project" value="UniProtKB-UniRule"/>
</dbReference>
<dbReference type="HOGENOM" id="CLU_020726_2_0_5"/>
<dbReference type="UniPathway" id="UPA00299"/>
<dbReference type="Gene3D" id="3.20.20.80">
    <property type="entry name" value="Glycosidases"/>
    <property type="match status" value="1"/>
</dbReference>
<dbReference type="SMART" id="SM00642">
    <property type="entry name" value="Aamy"/>
    <property type="match status" value="1"/>
</dbReference>
<keyword evidence="9" id="KW-0326">Glycosidase</keyword>
<dbReference type="Pfam" id="PF00128">
    <property type="entry name" value="Alpha-amylase"/>
    <property type="match status" value="1"/>
</dbReference>
<evidence type="ECO:0000256" key="2">
    <source>
        <dbReference type="ARBA" id="ARBA00005199"/>
    </source>
</evidence>
<evidence type="ECO:0000256" key="9">
    <source>
        <dbReference type="ARBA" id="ARBA00023295"/>
    </source>
</evidence>
<evidence type="ECO:0000256" key="8">
    <source>
        <dbReference type="ARBA" id="ARBA00023277"/>
    </source>
</evidence>
<keyword evidence="7" id="KW-0378">Hydrolase</keyword>
<evidence type="ECO:0000256" key="6">
    <source>
        <dbReference type="ARBA" id="ARBA00022490"/>
    </source>
</evidence>
<dbReference type="eggNOG" id="COG0296">
    <property type="taxonomic scope" value="Bacteria"/>
</dbReference>
<dbReference type="InterPro" id="IPR014756">
    <property type="entry name" value="Ig_E-set"/>
</dbReference>
<reference evidence="13 14" key="1">
    <citation type="journal article" date="2013" name="Genome Announc.">
        <title>Draft Genome Sequence of Rhizobium mesoamericanum STM3625, a Nitrogen-Fixing Symbiont of Mimosa pudica Isolated in French Guiana (South America).</title>
        <authorList>
            <person name="Moulin L."/>
            <person name="Mornico D."/>
            <person name="Melkonian R."/>
            <person name="Klonowska A."/>
        </authorList>
    </citation>
    <scope>NUCLEOTIDE SEQUENCE [LARGE SCALE GENOMIC DNA]</scope>
    <source>
        <strain evidence="13 14">STM3625</strain>
    </source>
</reference>
<keyword evidence="14" id="KW-1185">Reference proteome</keyword>
<dbReference type="RefSeq" id="WP_007535693.1">
    <property type="nucleotide sequence ID" value="NZ_HF536773.1"/>
</dbReference>
<dbReference type="InterPro" id="IPR006047">
    <property type="entry name" value="GH13_cat_dom"/>
</dbReference>
<dbReference type="CDD" id="cd11325">
    <property type="entry name" value="AmyAc_GTHase"/>
    <property type="match status" value="1"/>
</dbReference>
<dbReference type="InterPro" id="IPR022567">
    <property type="entry name" value="DUF3459"/>
</dbReference>
<evidence type="ECO:0000256" key="1">
    <source>
        <dbReference type="ARBA" id="ARBA00004496"/>
    </source>
</evidence>
<name>K0PNS4_9HYPH</name>
<dbReference type="InterPro" id="IPR013783">
    <property type="entry name" value="Ig-like_fold"/>
</dbReference>
<evidence type="ECO:0000256" key="11">
    <source>
        <dbReference type="NCBIfam" id="TIGR02402"/>
    </source>
</evidence>
<gene>
    <name evidence="13" type="ORF">BN77_p10125</name>
</gene>
<evidence type="ECO:0000256" key="7">
    <source>
        <dbReference type="ARBA" id="ARBA00022801"/>
    </source>
</evidence>
<evidence type="ECO:0000256" key="4">
    <source>
        <dbReference type="ARBA" id="ARBA00012268"/>
    </source>
</evidence>
<evidence type="ECO:0000313" key="14">
    <source>
        <dbReference type="Proteomes" id="UP000009319"/>
    </source>
</evidence>
<comment type="caution">
    <text evidence="13">The sequence shown here is derived from an EMBL/GenBank/DDBJ whole genome shotgun (WGS) entry which is preliminary data.</text>
</comment>
<dbReference type="Proteomes" id="UP000009319">
    <property type="component" value="Unassembled WGS sequence"/>
</dbReference>
<dbReference type="InterPro" id="IPR017853">
    <property type="entry name" value="GH"/>
</dbReference>
<dbReference type="AlphaFoldDB" id="K0PNS4"/>
<dbReference type="Pfam" id="PF11941">
    <property type="entry name" value="DUF3459"/>
    <property type="match status" value="1"/>
</dbReference>
<comment type="pathway">
    <text evidence="2">Glycan biosynthesis; trehalose biosynthesis.</text>
</comment>
<evidence type="ECO:0000259" key="12">
    <source>
        <dbReference type="SMART" id="SM00642"/>
    </source>
</evidence>
<dbReference type="EMBL" id="CANI01000035">
    <property type="protein sequence ID" value="CCM78166.1"/>
    <property type="molecule type" value="Genomic_DNA"/>
</dbReference>
<dbReference type="PANTHER" id="PTHR43651:SF11">
    <property type="entry name" value="MALTO-OLIGOSYLTREHALOSE TREHALOHYDROLASE"/>
    <property type="match status" value="1"/>
</dbReference>
<dbReference type="Gene3D" id="2.60.40.10">
    <property type="entry name" value="Immunoglobulins"/>
    <property type="match status" value="1"/>
</dbReference>
<dbReference type="InterPro" id="IPR012768">
    <property type="entry name" value="Trehalose_TreZ"/>
</dbReference>
<dbReference type="CDD" id="cd02853">
    <property type="entry name" value="E_set_MTHase_like_N"/>
    <property type="match status" value="1"/>
</dbReference>
<keyword evidence="8" id="KW-0119">Carbohydrate metabolism</keyword>
<evidence type="ECO:0000256" key="5">
    <source>
        <dbReference type="ARBA" id="ARBA00015938"/>
    </source>
</evidence>
<dbReference type="InterPro" id="IPR004193">
    <property type="entry name" value="Glyco_hydro_13_N"/>
</dbReference>
<comment type="catalytic activity">
    <reaction evidence="10">
        <text>hydrolysis of (1-&gt;4)-alpha-D-glucosidic linkage in 4-alpha-D-[(1-&gt;4)-alpha-D-glucanosyl]n trehalose to yield trehalose and (1-&gt;4)-alpha-D-glucan.</text>
        <dbReference type="EC" id="3.2.1.141"/>
    </reaction>
</comment>
<sequence>MKTPRRRYPIGAEFLDGGVSFRVWAPSRTRVRVVIDGDEEHELSNDVGGYFSAFIGGIAASTKYWFRLDNDQEQYADPASRFQPTGPIGPSVVIDPNLYVWNDRNWEGPSTTNLVFYEMHIGTFTYEGTLAAASHRLSCLKEIGITCVELMPLNEFEGEFGWGYDGTLLYAPTHLYGTPDELRAFVDAAHQLGISVILDVVYNHFGHGNRFADFTPDYFTDRYENEWGRSLNFDGANSHGVREYVTANAAYWIDEYHLDGLRIDATQALFDEGPEHIISVIARRARRAAGNRRTILVSENEPQQARMVRPQHNGGYGLDALWNDDFHHSAIVAITGRQEAYYHDHRGNAQEFVSAAKYGYLFQGQRYDWQDAGRGSPALDLTASNFVHFLQNHDQIANSSCGARISEIAAPARLRAMTAVLLLGPQMPMLFQGQEFAASSPFPYFADRVGELACSVRQGRIDFIAQFPNLTDPALISKLADPCDRRTFEQAKLDWSEREKNSKVVALHRDLLALRHNHAAFHAQLSALRDELDGSVISDSAFLLRYHAPAVDDERLLIVNIGNDLPIDSLADPLFAPPAQTEWQVIWSSEDPAYGGSGRRAYDFAKRWVLNADVALVLAPVLCRPRERRSVGDLRAWQIQISRR</sequence>
<dbReference type="GO" id="GO:0005978">
    <property type="term" value="P:glycogen biosynthetic process"/>
    <property type="evidence" value="ECO:0007669"/>
    <property type="project" value="InterPro"/>
</dbReference>
<dbReference type="EC" id="3.2.1.141" evidence="4 11"/>
<dbReference type="PANTHER" id="PTHR43651">
    <property type="entry name" value="1,4-ALPHA-GLUCAN-BRANCHING ENZYME"/>
    <property type="match status" value="1"/>
</dbReference>
<comment type="similarity">
    <text evidence="3">Belongs to the glycosyl hydrolase 13 family.</text>
</comment>
<dbReference type="GO" id="GO:0003844">
    <property type="term" value="F:1,4-alpha-glucan branching enzyme activity"/>
    <property type="evidence" value="ECO:0007669"/>
    <property type="project" value="InterPro"/>
</dbReference>
<accession>K0PNS4</accession>
<evidence type="ECO:0000256" key="3">
    <source>
        <dbReference type="ARBA" id="ARBA00008061"/>
    </source>
</evidence>
<dbReference type="InterPro" id="IPR044901">
    <property type="entry name" value="Trehalose_TreZ_E-set_sf"/>
</dbReference>
<evidence type="ECO:0000313" key="13">
    <source>
        <dbReference type="EMBL" id="CCM78166.1"/>
    </source>
</evidence>
<feature type="domain" description="Glycosyl hydrolase family 13 catalytic" evidence="12">
    <location>
        <begin position="118"/>
        <end position="464"/>
    </location>
</feature>
<dbReference type="SUPFAM" id="SSF51445">
    <property type="entry name" value="(Trans)glycosidases"/>
    <property type="match status" value="1"/>
</dbReference>
<keyword evidence="6" id="KW-0963">Cytoplasm</keyword>
<dbReference type="GO" id="GO:0005737">
    <property type="term" value="C:cytoplasm"/>
    <property type="evidence" value="ECO:0007669"/>
    <property type="project" value="UniProtKB-SubCell"/>
</dbReference>
<dbReference type="NCBIfam" id="TIGR02402">
    <property type="entry name" value="trehalose_TreZ"/>
    <property type="match status" value="1"/>
</dbReference>